<feature type="transmembrane region" description="Helical" evidence="1">
    <location>
        <begin position="89"/>
        <end position="110"/>
    </location>
</feature>
<dbReference type="OrthoDB" id="9936397at2"/>
<evidence type="ECO:0000313" key="2">
    <source>
        <dbReference type="EMBL" id="AVL99312.1"/>
    </source>
</evidence>
<keyword evidence="1" id="KW-1133">Transmembrane helix</keyword>
<feature type="transmembrane region" description="Helical" evidence="1">
    <location>
        <begin position="58"/>
        <end position="77"/>
    </location>
</feature>
<feature type="transmembrane region" description="Helical" evidence="1">
    <location>
        <begin position="172"/>
        <end position="192"/>
    </location>
</feature>
<evidence type="ECO:0000256" key="1">
    <source>
        <dbReference type="SAM" id="Phobius"/>
    </source>
</evidence>
<dbReference type="EMBL" id="CP027433">
    <property type="protein sequence ID" value="AVL99312.1"/>
    <property type="molecule type" value="Genomic_DNA"/>
</dbReference>
<dbReference type="RefSeq" id="WP_105941047.1">
    <property type="nucleotide sequence ID" value="NZ_CP027433.1"/>
</dbReference>
<feature type="transmembrane region" description="Helical" evidence="1">
    <location>
        <begin position="30"/>
        <end position="46"/>
    </location>
</feature>
<reference evidence="2 3" key="1">
    <citation type="submission" date="2018-03" db="EMBL/GenBank/DDBJ databases">
        <title>Characteristics and genome of n-alkane degrading marine bacteria Gordonia iterans isolated from crude oil contaminated in Tae-an, South Korea.</title>
        <authorList>
            <person name="Lee S.-S."/>
            <person name="Kim H."/>
        </authorList>
    </citation>
    <scope>NUCLEOTIDE SEQUENCE [LARGE SCALE GENOMIC DNA]</scope>
    <source>
        <strain evidence="2 3">Co17</strain>
    </source>
</reference>
<keyword evidence="1" id="KW-0472">Membrane</keyword>
<sequence>MRFAVSTGITAVLLISAGQTLSLLSRLDPRIIVLAITVVAGYLVYAQQLAATHRIGSTAMWFMIVPVVLSLAVGFYLGGPGVVASPVRLVDGLSASAGVGIAVVMIVIGWADNTLRTSALVGRWSRPRTLGGAVIIVALIVIGMMMLLGGAVLVPSMEFFTIPANLDMLPGLAGLMLMIHTILFTAFVAHALSGAARAGLPVDPGPADPVSADDEPNSESGAPPSEFAVAPSWLTAAAVVAAALALFDVGAPVLLLLVALVAAALMGAQLAGSGGDLGIAAGIVVAVVAAIVLLATGVAALGWWTSLAIVVTASVAYAVTFATRTRASARATPSAASAR</sequence>
<feature type="transmembrane region" description="Helical" evidence="1">
    <location>
        <begin position="301"/>
        <end position="322"/>
    </location>
</feature>
<dbReference type="AlphaFoldDB" id="A0A2S0KC98"/>
<accession>A0A2S0KC98</accession>
<name>A0A2S0KC98_9ACTN</name>
<keyword evidence="1" id="KW-0812">Transmembrane</keyword>
<evidence type="ECO:0000313" key="3">
    <source>
        <dbReference type="Proteomes" id="UP000239814"/>
    </source>
</evidence>
<feature type="transmembrane region" description="Helical" evidence="1">
    <location>
        <begin position="130"/>
        <end position="152"/>
    </location>
</feature>
<keyword evidence="3" id="KW-1185">Reference proteome</keyword>
<organism evidence="2 3">
    <name type="scientific">Gordonia iterans</name>
    <dbReference type="NCBI Taxonomy" id="1004901"/>
    <lineage>
        <taxon>Bacteria</taxon>
        <taxon>Bacillati</taxon>
        <taxon>Actinomycetota</taxon>
        <taxon>Actinomycetes</taxon>
        <taxon>Mycobacteriales</taxon>
        <taxon>Gordoniaceae</taxon>
        <taxon>Gordonia</taxon>
    </lineage>
</organism>
<dbReference type="Proteomes" id="UP000239814">
    <property type="component" value="Chromosome"/>
</dbReference>
<protein>
    <submittedName>
        <fullName evidence="2">Uncharacterized protein</fullName>
    </submittedName>
</protein>
<dbReference type="KEGG" id="git:C6V83_02375"/>
<feature type="transmembrane region" description="Helical" evidence="1">
    <location>
        <begin position="277"/>
        <end position="295"/>
    </location>
</feature>
<proteinExistence type="predicted"/>
<gene>
    <name evidence="2" type="ORF">C6V83_02375</name>
</gene>